<accession>A0A0F9SPV0</accession>
<dbReference type="AlphaFoldDB" id="A0A0F9SPV0"/>
<sequence length="484" mass="52226">MPALTPEQLTQLRIATEHLLELPEAAQWDARGHERRTDEAKVKLAVFGLLNAINKAVGVRALADLVRQAEASADSDGKLPSYAESVVYAALMRQTPASALEEHVPRIVEALGGAALRSENAERELLGLEPIESLAKQFEYTGTALLFQDRYPALSGSVETYMADAVGNHAQAVTGKIVAAANPASPIGIGPLQRQLRGEVSDLTVKRATTIARTETARVYGETARGTFKANGITRARLVTAGDPCPECEAIAAQGFMPVDDLAELPIHPNCRCDYIPDVEGWLPPGEKTTTTDYEELLPGSGVMSEGPLTAGPLGMPIKGPVEAQRTIGKALGRVPAKYTETVNSFAVEPLPPNILGRTFLETGDIKLSLTRGLLQGDVAAQRTIIHETIHCAETAKVLNPKMVSGLRSRYTDHLVNLEKVTAPKGASYQRQWYLVKGNKSVSPYAMKNPTEYLAESVARYLVDPVMLKVRDPSAFDLIAKYLG</sequence>
<evidence type="ECO:0000313" key="1">
    <source>
        <dbReference type="EMBL" id="KKN68934.1"/>
    </source>
</evidence>
<dbReference type="Gene3D" id="3.40.390.10">
    <property type="entry name" value="Collagenase (Catalytic Domain)"/>
    <property type="match status" value="1"/>
</dbReference>
<dbReference type="InterPro" id="IPR024079">
    <property type="entry name" value="MetalloPept_cat_dom_sf"/>
</dbReference>
<dbReference type="EMBL" id="LAZR01000436">
    <property type="protein sequence ID" value="KKN68934.1"/>
    <property type="molecule type" value="Genomic_DNA"/>
</dbReference>
<comment type="caution">
    <text evidence="1">The sequence shown here is derived from an EMBL/GenBank/DDBJ whole genome shotgun (WGS) entry which is preliminary data.</text>
</comment>
<dbReference type="GO" id="GO:0008237">
    <property type="term" value="F:metallopeptidase activity"/>
    <property type="evidence" value="ECO:0007669"/>
    <property type="project" value="InterPro"/>
</dbReference>
<gene>
    <name evidence="1" type="ORF">LCGC14_0445910</name>
</gene>
<organism evidence="1">
    <name type="scientific">marine sediment metagenome</name>
    <dbReference type="NCBI Taxonomy" id="412755"/>
    <lineage>
        <taxon>unclassified sequences</taxon>
        <taxon>metagenomes</taxon>
        <taxon>ecological metagenomes</taxon>
    </lineage>
</organism>
<reference evidence="1" key="1">
    <citation type="journal article" date="2015" name="Nature">
        <title>Complex archaea that bridge the gap between prokaryotes and eukaryotes.</title>
        <authorList>
            <person name="Spang A."/>
            <person name="Saw J.H."/>
            <person name="Jorgensen S.L."/>
            <person name="Zaremba-Niedzwiedzka K."/>
            <person name="Martijn J."/>
            <person name="Lind A.E."/>
            <person name="van Eijk R."/>
            <person name="Schleper C."/>
            <person name="Guy L."/>
            <person name="Ettema T.J."/>
        </authorList>
    </citation>
    <scope>NUCLEOTIDE SEQUENCE</scope>
</reference>
<proteinExistence type="predicted"/>
<name>A0A0F9SPV0_9ZZZZ</name>
<evidence type="ECO:0008006" key="2">
    <source>
        <dbReference type="Google" id="ProtNLM"/>
    </source>
</evidence>
<protein>
    <recommendedName>
        <fullName evidence="2">Phage head morphogenesis domain-containing protein</fullName>
    </recommendedName>
</protein>